<evidence type="ECO:0000313" key="4">
    <source>
        <dbReference type="EMBL" id="SEP57462.1"/>
    </source>
</evidence>
<dbReference type="RefSeq" id="WP_090618659.1">
    <property type="nucleotide sequence ID" value="NZ_FOFJ01000001.1"/>
</dbReference>
<feature type="region of interest" description="Disordered" evidence="1">
    <location>
        <begin position="347"/>
        <end position="405"/>
    </location>
</feature>
<keyword evidence="2" id="KW-0472">Membrane</keyword>
<dbReference type="InterPro" id="IPR027417">
    <property type="entry name" value="P-loop_NTPase"/>
</dbReference>
<evidence type="ECO:0000313" key="5">
    <source>
        <dbReference type="Proteomes" id="UP000199267"/>
    </source>
</evidence>
<dbReference type="EMBL" id="FOFJ01000001">
    <property type="protein sequence ID" value="SEP57462.1"/>
    <property type="molecule type" value="Genomic_DNA"/>
</dbReference>
<accession>A0A1H8YZE0</accession>
<dbReference type="Pfam" id="PF05707">
    <property type="entry name" value="Zot"/>
    <property type="match status" value="1"/>
</dbReference>
<gene>
    <name evidence="4" type="ORF">SAMN04244573_00070</name>
</gene>
<dbReference type="AlphaFoldDB" id="A0A1H8YZE0"/>
<name>A0A1H8YZE0_9GAMM</name>
<evidence type="ECO:0000259" key="3">
    <source>
        <dbReference type="Pfam" id="PF05707"/>
    </source>
</evidence>
<feature type="domain" description="Zona occludens toxin N-terminal" evidence="3">
    <location>
        <begin position="5"/>
        <end position="179"/>
    </location>
</feature>
<dbReference type="Proteomes" id="UP000199267">
    <property type="component" value="Unassembled WGS sequence"/>
</dbReference>
<proteinExistence type="predicted"/>
<evidence type="ECO:0000256" key="2">
    <source>
        <dbReference type="SAM" id="Phobius"/>
    </source>
</evidence>
<dbReference type="Gene3D" id="3.40.50.300">
    <property type="entry name" value="P-loop containing nucleotide triphosphate hydrolases"/>
    <property type="match status" value="1"/>
</dbReference>
<sequence>MSACLTIRTGLQGNGKTLNTIKEVDAQASKEGRPVYYHNVTDLKPEKLKASWYEFDDPLKWQQLPHNAIIVIDEAQGWFGVRDPRKDVPEHISAFEVMRKQGHEVHLITQDPRFIDVHARRLCNLHVHYWRIFGSSKVSRYETPRVVNDVEKLSSFSQSSRTIITLDRKFFDVYQSAKTEHHFKFRPSRKAVLSVLVILVVVYCSVVFYSRIVPDEAAAQDKPAASLGETVAGAAKAVLPGIVPDQVKSAPVSPAQYVAERKPRLDNLPASAPIYDELTEPKAFPKLYCMSSSDPDTYARERQRMASATVNGAPTVCQCYTQQGTRFKTDFQFCQNVVDYGFFDPTIPDRRHKGKDQEFEQQEPAAQPSTRQAQRERPADPRPVAFGSPEPVVVTDSDYSSKPWR</sequence>
<protein>
    <submittedName>
        <fullName evidence="4">Zonular occludens toxin (Zot)</fullName>
    </submittedName>
</protein>
<keyword evidence="2" id="KW-1133">Transmembrane helix</keyword>
<evidence type="ECO:0000256" key="1">
    <source>
        <dbReference type="SAM" id="MobiDB-lite"/>
    </source>
</evidence>
<feature type="transmembrane region" description="Helical" evidence="2">
    <location>
        <begin position="191"/>
        <end position="210"/>
    </location>
</feature>
<organism evidence="4 5">
    <name type="scientific">Azotobacter beijerinckii</name>
    <dbReference type="NCBI Taxonomy" id="170623"/>
    <lineage>
        <taxon>Bacteria</taxon>
        <taxon>Pseudomonadati</taxon>
        <taxon>Pseudomonadota</taxon>
        <taxon>Gammaproteobacteria</taxon>
        <taxon>Pseudomonadales</taxon>
        <taxon>Pseudomonadaceae</taxon>
        <taxon>Azotobacter</taxon>
    </lineage>
</organism>
<reference evidence="4 5" key="1">
    <citation type="submission" date="2016-10" db="EMBL/GenBank/DDBJ databases">
        <authorList>
            <person name="de Groot N.N."/>
        </authorList>
    </citation>
    <scope>NUCLEOTIDE SEQUENCE [LARGE SCALE GENOMIC DNA]</scope>
    <source>
        <strain evidence="4 5">DSM 378</strain>
    </source>
</reference>
<dbReference type="InterPro" id="IPR008900">
    <property type="entry name" value="Zot_N"/>
</dbReference>
<keyword evidence="2" id="KW-0812">Transmembrane</keyword>